<feature type="compositionally biased region" description="Basic residues" evidence="1">
    <location>
        <begin position="1"/>
        <end position="22"/>
    </location>
</feature>
<protein>
    <submittedName>
        <fullName evidence="2">LSU ribosomal protein L19p</fullName>
    </submittedName>
</protein>
<feature type="compositionally biased region" description="Low complexity" evidence="1">
    <location>
        <begin position="89"/>
        <end position="99"/>
    </location>
</feature>
<feature type="region of interest" description="Disordered" evidence="1">
    <location>
        <begin position="1"/>
        <end position="116"/>
    </location>
</feature>
<feature type="compositionally biased region" description="Basic and acidic residues" evidence="1">
    <location>
        <begin position="100"/>
        <end position="116"/>
    </location>
</feature>
<proteinExistence type="predicted"/>
<organism evidence="2">
    <name type="scientific">uncultured Acidimicrobiales bacterium</name>
    <dbReference type="NCBI Taxonomy" id="310071"/>
    <lineage>
        <taxon>Bacteria</taxon>
        <taxon>Bacillati</taxon>
        <taxon>Actinomycetota</taxon>
        <taxon>Acidimicrobiia</taxon>
        <taxon>Acidimicrobiales</taxon>
        <taxon>environmental samples</taxon>
    </lineage>
</organism>
<sequence length="116" mass="12703">EPHRSRRSRQPSRRHPPIRPGRHAQGPRAGGGGEPGAGAGLPGGRHPPPGLGRARDLHRPQDQLRRRRGAHLPGPLADHRQDRRRPAGRRAAGQALLPARPDREEGQDQGEAHRQV</sequence>
<keyword evidence="2" id="KW-0689">Ribosomal protein</keyword>
<reference evidence="2" key="1">
    <citation type="submission" date="2020-02" db="EMBL/GenBank/DDBJ databases">
        <authorList>
            <person name="Meier V. D."/>
        </authorList>
    </citation>
    <scope>NUCLEOTIDE SEQUENCE</scope>
    <source>
        <strain evidence="2">AVDCRST_MAG10</strain>
    </source>
</reference>
<feature type="compositionally biased region" description="Basic and acidic residues" evidence="1">
    <location>
        <begin position="53"/>
        <end position="64"/>
    </location>
</feature>
<feature type="non-terminal residue" evidence="2">
    <location>
        <position position="116"/>
    </location>
</feature>
<gene>
    <name evidence="2" type="ORF">AVDCRST_MAG10-490</name>
</gene>
<evidence type="ECO:0000256" key="1">
    <source>
        <dbReference type="SAM" id="MobiDB-lite"/>
    </source>
</evidence>
<dbReference type="EMBL" id="CADCTB010000030">
    <property type="protein sequence ID" value="CAA9217580.1"/>
    <property type="molecule type" value="Genomic_DNA"/>
</dbReference>
<feature type="compositionally biased region" description="Gly residues" evidence="1">
    <location>
        <begin position="28"/>
        <end position="43"/>
    </location>
</feature>
<name>A0A6J4H9K4_9ACTN</name>
<accession>A0A6J4H9K4</accession>
<feature type="non-terminal residue" evidence="2">
    <location>
        <position position="1"/>
    </location>
</feature>
<evidence type="ECO:0000313" key="2">
    <source>
        <dbReference type="EMBL" id="CAA9217580.1"/>
    </source>
</evidence>
<keyword evidence="2" id="KW-0687">Ribonucleoprotein</keyword>
<dbReference type="AlphaFoldDB" id="A0A6J4H9K4"/>
<dbReference type="GO" id="GO:0005840">
    <property type="term" value="C:ribosome"/>
    <property type="evidence" value="ECO:0007669"/>
    <property type="project" value="UniProtKB-KW"/>
</dbReference>